<feature type="region of interest" description="Disordered" evidence="1">
    <location>
        <begin position="73"/>
        <end position="97"/>
    </location>
</feature>
<proteinExistence type="predicted"/>
<accession>A0A5B7JSP1</accession>
<gene>
    <name evidence="2" type="ORF">E2C01_096480</name>
</gene>
<feature type="compositionally biased region" description="Basic and acidic residues" evidence="1">
    <location>
        <begin position="86"/>
        <end position="97"/>
    </location>
</feature>
<sequence length="125" mass="13791">MVVTPKRSALSLIVLICSDSEGLERRGRGEGGRWDGCAGGFSWSVGTGGRGEKGAEGREGVMNVWEGGLWRGEEPVSVRQPGRPAEGGRNDMEAKRRVEGYARQRIVREHGRTTKRRVDEGIRRE</sequence>
<dbReference type="Proteomes" id="UP000324222">
    <property type="component" value="Unassembled WGS sequence"/>
</dbReference>
<evidence type="ECO:0000256" key="1">
    <source>
        <dbReference type="SAM" id="MobiDB-lite"/>
    </source>
</evidence>
<name>A0A5B7JSP1_PORTR</name>
<comment type="caution">
    <text evidence="2">The sequence shown here is derived from an EMBL/GenBank/DDBJ whole genome shotgun (WGS) entry which is preliminary data.</text>
</comment>
<evidence type="ECO:0000313" key="2">
    <source>
        <dbReference type="EMBL" id="MPD00972.1"/>
    </source>
</evidence>
<dbReference type="EMBL" id="VSRR010125172">
    <property type="protein sequence ID" value="MPD00972.1"/>
    <property type="molecule type" value="Genomic_DNA"/>
</dbReference>
<reference evidence="2 3" key="1">
    <citation type="submission" date="2019-05" db="EMBL/GenBank/DDBJ databases">
        <title>Another draft genome of Portunus trituberculatus and its Hox gene families provides insights of decapod evolution.</title>
        <authorList>
            <person name="Jeong J.-H."/>
            <person name="Song I."/>
            <person name="Kim S."/>
            <person name="Choi T."/>
            <person name="Kim D."/>
            <person name="Ryu S."/>
            <person name="Kim W."/>
        </authorList>
    </citation>
    <scope>NUCLEOTIDE SEQUENCE [LARGE SCALE GENOMIC DNA]</scope>
    <source>
        <tissue evidence="2">Muscle</tissue>
    </source>
</reference>
<dbReference type="AlphaFoldDB" id="A0A5B7JSP1"/>
<keyword evidence="3" id="KW-1185">Reference proteome</keyword>
<protein>
    <submittedName>
        <fullName evidence="2">Uncharacterized protein</fullName>
    </submittedName>
</protein>
<evidence type="ECO:0000313" key="3">
    <source>
        <dbReference type="Proteomes" id="UP000324222"/>
    </source>
</evidence>
<organism evidence="2 3">
    <name type="scientific">Portunus trituberculatus</name>
    <name type="common">Swimming crab</name>
    <name type="synonym">Neptunus trituberculatus</name>
    <dbReference type="NCBI Taxonomy" id="210409"/>
    <lineage>
        <taxon>Eukaryota</taxon>
        <taxon>Metazoa</taxon>
        <taxon>Ecdysozoa</taxon>
        <taxon>Arthropoda</taxon>
        <taxon>Crustacea</taxon>
        <taxon>Multicrustacea</taxon>
        <taxon>Malacostraca</taxon>
        <taxon>Eumalacostraca</taxon>
        <taxon>Eucarida</taxon>
        <taxon>Decapoda</taxon>
        <taxon>Pleocyemata</taxon>
        <taxon>Brachyura</taxon>
        <taxon>Eubrachyura</taxon>
        <taxon>Portunoidea</taxon>
        <taxon>Portunidae</taxon>
        <taxon>Portuninae</taxon>
        <taxon>Portunus</taxon>
    </lineage>
</organism>